<evidence type="ECO:0000259" key="4">
    <source>
        <dbReference type="PROSITE" id="PS50222"/>
    </source>
</evidence>
<dbReference type="CDD" id="cd00051">
    <property type="entry name" value="EFh"/>
    <property type="match status" value="1"/>
</dbReference>
<dbReference type="Gene3D" id="1.10.238.10">
    <property type="entry name" value="EF-hand"/>
    <property type="match status" value="1"/>
</dbReference>
<protein>
    <recommendedName>
        <fullName evidence="4">EF-hand domain-containing protein</fullName>
    </recommendedName>
</protein>
<keyword evidence="2" id="KW-0106">Calcium</keyword>
<sequence length="183" mass="20743">MPFNFQKLTGKKSAAKDPNPSPSASIPCCSHHRPGCPKRSNELVLRKLISEFDADSDGQFTLSELRQLGHDLCIPYQEFLKWTRTPTGEELKVLPLDTVIECIKVFVSRQMKSKQAQDLFKLADVDQSGKLSLSEIKRLIEASDFDIGDKELQKIFKRVDANGDGELDDKEFLNLVKYIIENK</sequence>
<evidence type="ECO:0000256" key="2">
    <source>
        <dbReference type="ARBA" id="ARBA00022837"/>
    </source>
</evidence>
<dbReference type="EMBL" id="CABIJS010000432">
    <property type="protein sequence ID" value="VUZ51246.1"/>
    <property type="molecule type" value="Genomic_DNA"/>
</dbReference>
<evidence type="ECO:0000256" key="3">
    <source>
        <dbReference type="SAM" id="MobiDB-lite"/>
    </source>
</evidence>
<evidence type="ECO:0000313" key="6">
    <source>
        <dbReference type="Proteomes" id="UP000321570"/>
    </source>
</evidence>
<name>A0A564YVQ8_HYMDI</name>
<dbReference type="Pfam" id="PF13499">
    <property type="entry name" value="EF-hand_7"/>
    <property type="match status" value="1"/>
</dbReference>
<dbReference type="PROSITE" id="PS00018">
    <property type="entry name" value="EF_HAND_1"/>
    <property type="match status" value="2"/>
</dbReference>
<feature type="region of interest" description="Disordered" evidence="3">
    <location>
        <begin position="1"/>
        <end position="31"/>
    </location>
</feature>
<dbReference type="InterPro" id="IPR018247">
    <property type="entry name" value="EF_Hand_1_Ca_BS"/>
</dbReference>
<gene>
    <name evidence="5" type="ORF">WMSIL1_LOCUS10026</name>
</gene>
<accession>A0A564YVQ8</accession>
<dbReference type="InterPro" id="IPR050145">
    <property type="entry name" value="Centrin_CML-like"/>
</dbReference>
<dbReference type="SMART" id="SM00054">
    <property type="entry name" value="EFh"/>
    <property type="match status" value="3"/>
</dbReference>
<evidence type="ECO:0000256" key="1">
    <source>
        <dbReference type="ARBA" id="ARBA00022737"/>
    </source>
</evidence>
<evidence type="ECO:0000313" key="5">
    <source>
        <dbReference type="EMBL" id="VUZ51246.1"/>
    </source>
</evidence>
<dbReference type="AlphaFoldDB" id="A0A564YVQ8"/>
<organism evidence="5 6">
    <name type="scientific">Hymenolepis diminuta</name>
    <name type="common">Rat tapeworm</name>
    <dbReference type="NCBI Taxonomy" id="6216"/>
    <lineage>
        <taxon>Eukaryota</taxon>
        <taxon>Metazoa</taxon>
        <taxon>Spiralia</taxon>
        <taxon>Lophotrochozoa</taxon>
        <taxon>Platyhelminthes</taxon>
        <taxon>Cestoda</taxon>
        <taxon>Eucestoda</taxon>
        <taxon>Cyclophyllidea</taxon>
        <taxon>Hymenolepididae</taxon>
        <taxon>Hymenolepis</taxon>
    </lineage>
</organism>
<keyword evidence="6" id="KW-1185">Reference proteome</keyword>
<dbReference type="Proteomes" id="UP000321570">
    <property type="component" value="Unassembled WGS sequence"/>
</dbReference>
<keyword evidence="1" id="KW-0677">Repeat</keyword>
<feature type="domain" description="EF-hand" evidence="4">
    <location>
        <begin position="147"/>
        <end position="182"/>
    </location>
</feature>
<dbReference type="Pfam" id="PF13202">
    <property type="entry name" value="EF-hand_5"/>
    <property type="match status" value="1"/>
</dbReference>
<dbReference type="GO" id="GO:0005509">
    <property type="term" value="F:calcium ion binding"/>
    <property type="evidence" value="ECO:0007669"/>
    <property type="project" value="InterPro"/>
</dbReference>
<proteinExistence type="predicted"/>
<dbReference type="PROSITE" id="PS50222">
    <property type="entry name" value="EF_HAND_2"/>
    <property type="match status" value="3"/>
</dbReference>
<dbReference type="PANTHER" id="PTHR23050">
    <property type="entry name" value="CALCIUM BINDING PROTEIN"/>
    <property type="match status" value="1"/>
</dbReference>
<feature type="domain" description="EF-hand" evidence="4">
    <location>
        <begin position="111"/>
        <end position="146"/>
    </location>
</feature>
<dbReference type="InterPro" id="IPR011992">
    <property type="entry name" value="EF-hand-dom_pair"/>
</dbReference>
<feature type="domain" description="EF-hand" evidence="4">
    <location>
        <begin position="40"/>
        <end position="75"/>
    </location>
</feature>
<dbReference type="InterPro" id="IPR002048">
    <property type="entry name" value="EF_hand_dom"/>
</dbReference>
<dbReference type="SUPFAM" id="SSF47473">
    <property type="entry name" value="EF-hand"/>
    <property type="match status" value="1"/>
</dbReference>
<reference evidence="5 6" key="1">
    <citation type="submission" date="2019-07" db="EMBL/GenBank/DDBJ databases">
        <authorList>
            <person name="Jastrzebski P J."/>
            <person name="Paukszto L."/>
            <person name="Jastrzebski P J."/>
        </authorList>
    </citation>
    <scope>NUCLEOTIDE SEQUENCE [LARGE SCALE GENOMIC DNA]</scope>
    <source>
        <strain evidence="5 6">WMS-il1</strain>
    </source>
</reference>